<dbReference type="InterPro" id="IPR001107">
    <property type="entry name" value="Band_7"/>
</dbReference>
<organism evidence="6 7">
    <name type="scientific">Pseudomonas nicosulfuronedens</name>
    <dbReference type="NCBI Taxonomy" id="2571105"/>
    <lineage>
        <taxon>Bacteria</taxon>
        <taxon>Pseudomonadati</taxon>
        <taxon>Pseudomonadota</taxon>
        <taxon>Gammaproteobacteria</taxon>
        <taxon>Pseudomonadales</taxon>
        <taxon>Pseudomonadaceae</taxon>
        <taxon>Pseudomonas</taxon>
    </lineage>
</organism>
<gene>
    <name evidence="6" type="ORF">FAS41_28975</name>
</gene>
<name>A0A5R9QL43_9PSED</name>
<dbReference type="SUPFAM" id="SSF117892">
    <property type="entry name" value="Band 7/SPFH domain"/>
    <property type="match status" value="1"/>
</dbReference>
<keyword evidence="4" id="KW-0812">Transmembrane</keyword>
<dbReference type="Pfam" id="PF01145">
    <property type="entry name" value="Band_7"/>
    <property type="match status" value="1"/>
</dbReference>
<sequence>MNPITLFIVMVLTAIGAVLIYLGHSVVGIVVLVCALVVSLSLKMANTWQKFVVLRAGNLQGVRGPGLFMIIPVLDSVVAVIDERIQTTAFNAEQALTRDTVPVNVDAIIFWHVHDARKAALAITDYRQAIDRVAQTSLREMIGSSMLAALLSDRRSSDQQLCREIGEKTQEWGVTVGSVEIRDVAIPVALQDAMSRQAQAEREKQARIILGSAEAEIAGRFVEAATIYAGQPTALQLRAMNIIYETTKERGTTILIPSSMVDSMNPTVAVAAAVATQAGTIHASDEPSHESPRVNVQADIDRPSTMGRSQDERSTAGVHAERVDAAVP</sequence>
<dbReference type="CDD" id="cd13775">
    <property type="entry name" value="SPFH_eoslipins_u3"/>
    <property type="match status" value="1"/>
</dbReference>
<dbReference type="OrthoDB" id="9809197at2"/>
<dbReference type="GO" id="GO:0098552">
    <property type="term" value="C:side of membrane"/>
    <property type="evidence" value="ECO:0007669"/>
    <property type="project" value="UniProtKB-ARBA"/>
</dbReference>
<comment type="similarity">
    <text evidence="2">Belongs to the band 7/mec-2 family.</text>
</comment>
<dbReference type="EMBL" id="SWDV01000058">
    <property type="protein sequence ID" value="TLX70127.1"/>
    <property type="molecule type" value="Genomic_DNA"/>
</dbReference>
<feature type="transmembrane region" description="Helical" evidence="4">
    <location>
        <begin position="26"/>
        <end position="45"/>
    </location>
</feature>
<keyword evidence="4" id="KW-1133">Transmembrane helix</keyword>
<dbReference type="SMART" id="SM00244">
    <property type="entry name" value="PHB"/>
    <property type="match status" value="1"/>
</dbReference>
<feature type="domain" description="Band 7" evidence="5">
    <location>
        <begin position="40"/>
        <end position="198"/>
    </location>
</feature>
<evidence type="ECO:0000256" key="3">
    <source>
        <dbReference type="SAM" id="MobiDB-lite"/>
    </source>
</evidence>
<dbReference type="PRINTS" id="PR00721">
    <property type="entry name" value="STOMATIN"/>
</dbReference>
<evidence type="ECO:0000256" key="1">
    <source>
        <dbReference type="ARBA" id="ARBA00004167"/>
    </source>
</evidence>
<dbReference type="Gene3D" id="3.30.479.30">
    <property type="entry name" value="Band 7 domain"/>
    <property type="match status" value="1"/>
</dbReference>
<feature type="compositionally biased region" description="Basic and acidic residues" evidence="3">
    <location>
        <begin position="283"/>
        <end position="292"/>
    </location>
</feature>
<dbReference type="GO" id="GO:0005886">
    <property type="term" value="C:plasma membrane"/>
    <property type="evidence" value="ECO:0007669"/>
    <property type="project" value="InterPro"/>
</dbReference>
<dbReference type="PANTHER" id="PTHR10264">
    <property type="entry name" value="BAND 7 PROTEIN-RELATED"/>
    <property type="match status" value="1"/>
</dbReference>
<dbReference type="Proteomes" id="UP000306635">
    <property type="component" value="Unassembled WGS sequence"/>
</dbReference>
<dbReference type="Gene3D" id="6.10.250.2090">
    <property type="match status" value="1"/>
</dbReference>
<comment type="subcellular location">
    <subcellularLocation>
        <location evidence="1">Membrane</location>
        <topology evidence="1">Single-pass membrane protein</topology>
    </subcellularLocation>
</comment>
<dbReference type="FunFam" id="3.30.479.30:FF:000004">
    <property type="entry name" value="Putative membrane protease family, stomatin"/>
    <property type="match status" value="1"/>
</dbReference>
<dbReference type="RefSeq" id="WP_138526736.1">
    <property type="nucleotide sequence ID" value="NZ_SWDV01000058.1"/>
</dbReference>
<proteinExistence type="inferred from homology"/>
<feature type="region of interest" description="Disordered" evidence="3">
    <location>
        <begin position="281"/>
        <end position="328"/>
    </location>
</feature>
<dbReference type="InterPro" id="IPR036013">
    <property type="entry name" value="Band_7/SPFH_dom_sf"/>
</dbReference>
<feature type="compositionally biased region" description="Basic and acidic residues" evidence="3">
    <location>
        <begin position="309"/>
        <end position="328"/>
    </location>
</feature>
<keyword evidence="7" id="KW-1185">Reference proteome</keyword>
<accession>A0A5R9QL43</accession>
<dbReference type="InterPro" id="IPR001972">
    <property type="entry name" value="Stomatin_HflK_fam"/>
</dbReference>
<evidence type="ECO:0000313" key="7">
    <source>
        <dbReference type="Proteomes" id="UP000306635"/>
    </source>
</evidence>
<dbReference type="InterPro" id="IPR043202">
    <property type="entry name" value="Band-7_stomatin-like"/>
</dbReference>
<keyword evidence="4" id="KW-0472">Membrane</keyword>
<comment type="caution">
    <text evidence="6">The sequence shown here is derived from an EMBL/GenBank/DDBJ whole genome shotgun (WGS) entry which is preliminary data.</text>
</comment>
<dbReference type="PANTHER" id="PTHR10264:SF19">
    <property type="entry name" value="AT06885P-RELATED"/>
    <property type="match status" value="1"/>
</dbReference>
<evidence type="ECO:0000259" key="5">
    <source>
        <dbReference type="SMART" id="SM00244"/>
    </source>
</evidence>
<evidence type="ECO:0000313" key="6">
    <source>
        <dbReference type="EMBL" id="TLX70127.1"/>
    </source>
</evidence>
<evidence type="ECO:0000256" key="4">
    <source>
        <dbReference type="SAM" id="Phobius"/>
    </source>
</evidence>
<protein>
    <submittedName>
        <fullName evidence="6">Slipin family protein</fullName>
    </submittedName>
</protein>
<reference evidence="6 7" key="1">
    <citation type="submission" date="2019-04" db="EMBL/GenBank/DDBJ databases">
        <authorList>
            <person name="Li M."/>
        </authorList>
    </citation>
    <scope>NUCLEOTIDE SEQUENCE [LARGE SCALE GENOMIC DNA]</scope>
    <source>
        <strain evidence="6 7">LAM1902</strain>
    </source>
</reference>
<evidence type="ECO:0000256" key="2">
    <source>
        <dbReference type="ARBA" id="ARBA00008164"/>
    </source>
</evidence>
<dbReference type="AlphaFoldDB" id="A0A5R9QL43"/>